<evidence type="ECO:0000313" key="11">
    <source>
        <dbReference type="EMBL" id="KAF7490428.1"/>
    </source>
</evidence>
<dbReference type="EC" id="2.3.1.199" evidence="10"/>
<gene>
    <name evidence="11" type="ORF">SSS_5887</name>
</gene>
<dbReference type="Pfam" id="PF01151">
    <property type="entry name" value="ELO"/>
    <property type="match status" value="1"/>
</dbReference>
<dbReference type="OrthoDB" id="10259681at2759"/>
<dbReference type="Proteomes" id="UP000070412">
    <property type="component" value="Unassembled WGS sequence"/>
</dbReference>
<keyword evidence="3 10" id="KW-0808">Transferase</keyword>
<evidence type="ECO:0000256" key="5">
    <source>
        <dbReference type="ARBA" id="ARBA00022832"/>
    </source>
</evidence>
<dbReference type="GO" id="GO:0030148">
    <property type="term" value="P:sphingolipid biosynthetic process"/>
    <property type="evidence" value="ECO:0007669"/>
    <property type="project" value="TreeGrafter"/>
</dbReference>
<evidence type="ECO:0000313" key="12">
    <source>
        <dbReference type="EnsemblMetazoa" id="KAF7490428.1"/>
    </source>
</evidence>
<keyword evidence="9 10" id="KW-0275">Fatty acid biosynthesis</keyword>
<evidence type="ECO:0000256" key="3">
    <source>
        <dbReference type="ARBA" id="ARBA00022679"/>
    </source>
</evidence>
<dbReference type="EMBL" id="WVUK01000062">
    <property type="protein sequence ID" value="KAF7490428.1"/>
    <property type="molecule type" value="Genomic_DNA"/>
</dbReference>
<organism evidence="11">
    <name type="scientific">Sarcoptes scabiei</name>
    <name type="common">Itch mite</name>
    <name type="synonym">Acarus scabiei</name>
    <dbReference type="NCBI Taxonomy" id="52283"/>
    <lineage>
        <taxon>Eukaryota</taxon>
        <taxon>Metazoa</taxon>
        <taxon>Ecdysozoa</taxon>
        <taxon>Arthropoda</taxon>
        <taxon>Chelicerata</taxon>
        <taxon>Arachnida</taxon>
        <taxon>Acari</taxon>
        <taxon>Acariformes</taxon>
        <taxon>Sarcoptiformes</taxon>
        <taxon>Astigmata</taxon>
        <taxon>Psoroptidia</taxon>
        <taxon>Sarcoptoidea</taxon>
        <taxon>Sarcoptidae</taxon>
        <taxon>Sarcoptinae</taxon>
        <taxon>Sarcoptes</taxon>
    </lineage>
</organism>
<sequence length="349" mass="40749">MQLKITDEADQLTKFTGWYHLISVMFRNFLDNKILNTDSLSDFFHSNWQISILYSLLYLILVHFGTKWMRDRRKLNLRLPLAIWSGVLTLFSMLGTWSCLPEFISIIYNKGLVASYCDNCYIKKKELIFWYTIFSLSKIIELGDTVFIVLRKQRLITLHWIHHAMTLVYTFYIFGFLAATARWMVNMNFVVHSAMYGYYTLKALQFEIPKPIAMAITTSQIVQMIFGLVIHLHVVIKLLAGQQCHCPLLGALLGLAMYLYYFFLFSKLFSDSYLRKSVSRNKESSSKESVLNESNQKSIHSIGFNGNHSVTNNNLKIEKPSRIIHNNNHIDYENDNDKINFNSDHCKRN</sequence>
<evidence type="ECO:0000256" key="6">
    <source>
        <dbReference type="ARBA" id="ARBA00022989"/>
    </source>
</evidence>
<keyword evidence="7 10" id="KW-0443">Lipid metabolism</keyword>
<feature type="transmembrane region" description="Helical" evidence="10">
    <location>
        <begin position="50"/>
        <end position="69"/>
    </location>
</feature>
<dbReference type="GO" id="GO:0009922">
    <property type="term" value="F:fatty acid elongase activity"/>
    <property type="evidence" value="ECO:0007669"/>
    <property type="project" value="UniProtKB-EC"/>
</dbReference>
<dbReference type="GO" id="GO:0019367">
    <property type="term" value="P:fatty acid elongation, saturated fatty acid"/>
    <property type="evidence" value="ECO:0007669"/>
    <property type="project" value="TreeGrafter"/>
</dbReference>
<proteinExistence type="inferred from homology"/>
<reference evidence="12" key="3">
    <citation type="submission" date="2022-06" db="UniProtKB">
        <authorList>
            <consortium name="EnsemblMetazoa"/>
        </authorList>
    </citation>
    <scope>IDENTIFICATION</scope>
</reference>
<feature type="transmembrane region" description="Helical" evidence="10">
    <location>
        <begin position="157"/>
        <end position="177"/>
    </location>
</feature>
<evidence type="ECO:0000256" key="10">
    <source>
        <dbReference type="RuleBase" id="RU361115"/>
    </source>
</evidence>
<reference evidence="13" key="1">
    <citation type="journal article" date="2020" name="PLoS Negl. Trop. Dis.">
        <title>High-quality nuclear genome for Sarcoptes scabiei-A critical resource for a neglected parasite.</title>
        <authorList>
            <person name="Korhonen P.K."/>
            <person name="Gasser R.B."/>
            <person name="Ma G."/>
            <person name="Wang T."/>
            <person name="Stroehlein A.J."/>
            <person name="Young N.D."/>
            <person name="Ang C.S."/>
            <person name="Fernando D.D."/>
            <person name="Lu H.C."/>
            <person name="Taylor S."/>
            <person name="Reynolds S.L."/>
            <person name="Mofiz E."/>
            <person name="Najaraj S.H."/>
            <person name="Gowda H."/>
            <person name="Madugundu A."/>
            <person name="Renuse S."/>
            <person name="Holt D."/>
            <person name="Pandey A."/>
            <person name="Papenfuss A.T."/>
            <person name="Fischer K."/>
        </authorList>
    </citation>
    <scope>NUCLEOTIDE SEQUENCE [LARGE SCALE GENOMIC DNA]</scope>
</reference>
<evidence type="ECO:0000256" key="9">
    <source>
        <dbReference type="ARBA" id="ARBA00023160"/>
    </source>
</evidence>
<dbReference type="GO" id="GO:0005789">
    <property type="term" value="C:endoplasmic reticulum membrane"/>
    <property type="evidence" value="ECO:0007669"/>
    <property type="project" value="TreeGrafter"/>
</dbReference>
<dbReference type="AlphaFoldDB" id="A0A834R5X0"/>
<dbReference type="GO" id="GO:0034626">
    <property type="term" value="P:fatty acid elongation, polyunsaturated fatty acid"/>
    <property type="evidence" value="ECO:0007669"/>
    <property type="project" value="TreeGrafter"/>
</dbReference>
<keyword evidence="8 10" id="KW-0472">Membrane</keyword>
<dbReference type="PANTHER" id="PTHR11157:SF17">
    <property type="entry name" value="ELONGATION OF VERY LONG CHAIN FATTY ACIDS PROTEIN 6"/>
    <property type="match status" value="1"/>
</dbReference>
<feature type="transmembrane region" description="Helical" evidence="10">
    <location>
        <begin position="128"/>
        <end position="150"/>
    </location>
</feature>
<dbReference type="GO" id="GO:0034625">
    <property type="term" value="P:fatty acid elongation, monounsaturated fatty acid"/>
    <property type="evidence" value="ECO:0007669"/>
    <property type="project" value="TreeGrafter"/>
</dbReference>
<dbReference type="InterPro" id="IPR002076">
    <property type="entry name" value="ELO_fam"/>
</dbReference>
<keyword evidence="2 10" id="KW-0444">Lipid biosynthesis</keyword>
<keyword evidence="5 10" id="KW-0276">Fatty acid metabolism</keyword>
<evidence type="ECO:0000256" key="2">
    <source>
        <dbReference type="ARBA" id="ARBA00022516"/>
    </source>
</evidence>
<comment type="catalytic activity">
    <reaction evidence="10">
        <text>a very-long-chain acyl-CoA + malonyl-CoA + H(+) = a very-long-chain 3-oxoacyl-CoA + CO2 + CoA</text>
        <dbReference type="Rhea" id="RHEA:32727"/>
        <dbReference type="ChEBI" id="CHEBI:15378"/>
        <dbReference type="ChEBI" id="CHEBI:16526"/>
        <dbReference type="ChEBI" id="CHEBI:57287"/>
        <dbReference type="ChEBI" id="CHEBI:57384"/>
        <dbReference type="ChEBI" id="CHEBI:90725"/>
        <dbReference type="ChEBI" id="CHEBI:90736"/>
        <dbReference type="EC" id="2.3.1.199"/>
    </reaction>
</comment>
<dbReference type="EnsemblMetazoa" id="SSS_5887s_mrna">
    <property type="protein sequence ID" value="KAF7490428.1"/>
    <property type="gene ID" value="SSS_5887"/>
</dbReference>
<protein>
    <recommendedName>
        <fullName evidence="10">Elongation of very long chain fatty acids protein</fullName>
        <ecNumber evidence="10">2.3.1.199</ecNumber>
    </recommendedName>
    <alternativeName>
        <fullName evidence="10">Very-long-chain 3-oxoacyl-CoA synthase</fullName>
    </alternativeName>
</protein>
<evidence type="ECO:0000256" key="4">
    <source>
        <dbReference type="ARBA" id="ARBA00022692"/>
    </source>
</evidence>
<keyword evidence="6 10" id="KW-1133">Transmembrane helix</keyword>
<dbReference type="PANTHER" id="PTHR11157">
    <property type="entry name" value="FATTY ACID ACYL TRANSFERASE-RELATED"/>
    <property type="match status" value="1"/>
</dbReference>
<evidence type="ECO:0000256" key="7">
    <source>
        <dbReference type="ARBA" id="ARBA00023098"/>
    </source>
</evidence>
<dbReference type="GO" id="GO:0042761">
    <property type="term" value="P:very long-chain fatty acid biosynthetic process"/>
    <property type="evidence" value="ECO:0007669"/>
    <property type="project" value="TreeGrafter"/>
</dbReference>
<feature type="transmembrane region" description="Helical" evidence="10">
    <location>
        <begin position="248"/>
        <end position="270"/>
    </location>
</feature>
<keyword evidence="13" id="KW-1185">Reference proteome</keyword>
<evidence type="ECO:0000256" key="1">
    <source>
        <dbReference type="ARBA" id="ARBA00004141"/>
    </source>
</evidence>
<name>A0A834R5X0_SARSC</name>
<feature type="transmembrane region" description="Helical" evidence="10">
    <location>
        <begin position="213"/>
        <end position="236"/>
    </location>
</feature>
<accession>A0A834R5X0</accession>
<keyword evidence="4 10" id="KW-0812">Transmembrane</keyword>
<comment type="subcellular location">
    <subcellularLocation>
        <location evidence="1">Membrane</location>
        <topology evidence="1">Multi-pass membrane protein</topology>
    </subcellularLocation>
</comment>
<comment type="similarity">
    <text evidence="10">Belongs to the ELO family.</text>
</comment>
<feature type="transmembrane region" description="Helical" evidence="10">
    <location>
        <begin position="81"/>
        <end position="108"/>
    </location>
</feature>
<reference evidence="11" key="2">
    <citation type="submission" date="2020-01" db="EMBL/GenBank/DDBJ databases">
        <authorList>
            <person name="Korhonen P.K.K."/>
            <person name="Guangxu M.G."/>
            <person name="Wang T.W."/>
            <person name="Stroehlein A.J.S."/>
            <person name="Young N.D."/>
            <person name="Ang C.-S.A."/>
            <person name="Fernando D.W.F."/>
            <person name="Lu H.L."/>
            <person name="Taylor S.T."/>
            <person name="Ehtesham M.E.M."/>
            <person name="Najaraj S.H.N."/>
            <person name="Harsha G.H.G."/>
            <person name="Madugundu A.M."/>
            <person name="Renuse S.R."/>
            <person name="Holt D.H."/>
            <person name="Pandey A.P."/>
            <person name="Papenfuss A.P."/>
            <person name="Gasser R.B.G."/>
            <person name="Fischer K.F."/>
        </authorList>
    </citation>
    <scope>NUCLEOTIDE SEQUENCE</scope>
    <source>
        <strain evidence="11">SSS_KF_BRIS2020</strain>
    </source>
</reference>
<evidence type="ECO:0000256" key="8">
    <source>
        <dbReference type="ARBA" id="ARBA00023136"/>
    </source>
</evidence>
<evidence type="ECO:0000313" key="13">
    <source>
        <dbReference type="Proteomes" id="UP000070412"/>
    </source>
</evidence>